<dbReference type="SUPFAM" id="SSF46785">
    <property type="entry name" value="Winged helix' DNA-binding domain"/>
    <property type="match status" value="1"/>
</dbReference>
<dbReference type="Gene3D" id="3.40.190.290">
    <property type="match status" value="1"/>
</dbReference>
<gene>
    <name evidence="7" type="ORF">HF878_09905</name>
</gene>
<evidence type="ECO:0000256" key="5">
    <source>
        <dbReference type="SAM" id="Coils"/>
    </source>
</evidence>
<dbReference type="InterPro" id="IPR000847">
    <property type="entry name" value="LysR_HTH_N"/>
</dbReference>
<dbReference type="FunFam" id="1.10.10.10:FF:000001">
    <property type="entry name" value="LysR family transcriptional regulator"/>
    <property type="match status" value="1"/>
</dbReference>
<name>A0A848BBH9_9FIRM</name>
<comment type="similarity">
    <text evidence="1">Belongs to the LysR transcriptional regulatory family.</text>
</comment>
<feature type="domain" description="HTH lysR-type" evidence="6">
    <location>
        <begin position="1"/>
        <end position="53"/>
    </location>
</feature>
<keyword evidence="4" id="KW-0804">Transcription</keyword>
<dbReference type="InterPro" id="IPR005119">
    <property type="entry name" value="LysR_subst-bd"/>
</dbReference>
<dbReference type="PRINTS" id="PR00039">
    <property type="entry name" value="HTHLYSR"/>
</dbReference>
<dbReference type="InterPro" id="IPR036388">
    <property type="entry name" value="WH-like_DNA-bd_sf"/>
</dbReference>
<evidence type="ECO:0000313" key="7">
    <source>
        <dbReference type="EMBL" id="NMD99762.1"/>
    </source>
</evidence>
<dbReference type="AlphaFoldDB" id="A0A848BBH9"/>
<sequence>MRYFLTVCRLQNITHAAAELHVAQSTLSQAMQALEEETGLNLFLRTGRHIMMSQDGQRLAQKLSRLLAQVDAVEREVEDMAHRHQRVRIAIPQQQAAFLMPRLLRVFQPAHPEVVLDVIEPYGIESARLVRDEKADIAVVNSDEQSLPELRYRRIASHPICLTVWEGHPLAARGHISLAEAARIPLAMLSEEFYVTRCALRAMDTRGLAPDVRYFSPHLSTLYSLVRQHALPAILYERALAELPGLVALPFDEDLRLTGTILTKKSRQSTRDQRLVIQFIAQQLAAAGDGEETAP</sequence>
<evidence type="ECO:0000313" key="8">
    <source>
        <dbReference type="Proteomes" id="UP000543804"/>
    </source>
</evidence>
<evidence type="ECO:0000256" key="1">
    <source>
        <dbReference type="ARBA" id="ARBA00009437"/>
    </source>
</evidence>
<dbReference type="CDD" id="cd05466">
    <property type="entry name" value="PBP2_LTTR_substrate"/>
    <property type="match status" value="1"/>
</dbReference>
<evidence type="ECO:0000259" key="6">
    <source>
        <dbReference type="PROSITE" id="PS50931"/>
    </source>
</evidence>
<keyword evidence="3" id="KW-0238">DNA-binding</keyword>
<dbReference type="PROSITE" id="PS50931">
    <property type="entry name" value="HTH_LYSR"/>
    <property type="match status" value="1"/>
</dbReference>
<organism evidence="7 8">
    <name type="scientific">Selenomonas bovis</name>
    <dbReference type="NCBI Taxonomy" id="416586"/>
    <lineage>
        <taxon>Bacteria</taxon>
        <taxon>Bacillati</taxon>
        <taxon>Bacillota</taxon>
        <taxon>Negativicutes</taxon>
        <taxon>Selenomonadales</taxon>
        <taxon>Selenomonadaceae</taxon>
        <taxon>Selenomonas</taxon>
    </lineage>
</organism>
<feature type="coiled-coil region" evidence="5">
    <location>
        <begin position="56"/>
        <end position="83"/>
    </location>
</feature>
<dbReference type="EMBL" id="JABAFA010000054">
    <property type="protein sequence ID" value="NMD99762.1"/>
    <property type="molecule type" value="Genomic_DNA"/>
</dbReference>
<dbReference type="GO" id="GO:0003700">
    <property type="term" value="F:DNA-binding transcription factor activity"/>
    <property type="evidence" value="ECO:0007669"/>
    <property type="project" value="InterPro"/>
</dbReference>
<dbReference type="Gene3D" id="1.10.10.10">
    <property type="entry name" value="Winged helix-like DNA-binding domain superfamily/Winged helix DNA-binding domain"/>
    <property type="match status" value="1"/>
</dbReference>
<reference evidence="7 8" key="1">
    <citation type="submission" date="2020-04" db="EMBL/GenBank/DDBJ databases">
        <authorList>
            <person name="Hitch T.C.A."/>
            <person name="Wylensek D."/>
            <person name="Clavel T."/>
        </authorList>
    </citation>
    <scope>NUCLEOTIDE SEQUENCE [LARGE SCALE GENOMIC DNA]</scope>
    <source>
        <strain evidence="7 8">PG-130-P53-12</strain>
    </source>
</reference>
<dbReference type="InterPro" id="IPR050950">
    <property type="entry name" value="HTH-type_LysR_regulators"/>
</dbReference>
<dbReference type="PANTHER" id="PTHR30419">
    <property type="entry name" value="HTH-TYPE TRANSCRIPTIONAL REGULATOR YBHD"/>
    <property type="match status" value="1"/>
</dbReference>
<comment type="caution">
    <text evidence="7">The sequence shown here is derived from an EMBL/GenBank/DDBJ whole genome shotgun (WGS) entry which is preliminary data.</text>
</comment>
<evidence type="ECO:0000256" key="2">
    <source>
        <dbReference type="ARBA" id="ARBA00023015"/>
    </source>
</evidence>
<dbReference type="Proteomes" id="UP000543804">
    <property type="component" value="Unassembled WGS sequence"/>
</dbReference>
<protein>
    <submittedName>
        <fullName evidence="7">LysR family transcriptional regulator</fullName>
    </submittedName>
</protein>
<keyword evidence="5" id="KW-0175">Coiled coil</keyword>
<evidence type="ECO:0000256" key="4">
    <source>
        <dbReference type="ARBA" id="ARBA00023163"/>
    </source>
</evidence>
<dbReference type="Pfam" id="PF03466">
    <property type="entry name" value="LysR_substrate"/>
    <property type="match status" value="1"/>
</dbReference>
<accession>A0A848BBH9</accession>
<dbReference type="InterPro" id="IPR036390">
    <property type="entry name" value="WH_DNA-bd_sf"/>
</dbReference>
<dbReference type="Pfam" id="PF00126">
    <property type="entry name" value="HTH_1"/>
    <property type="match status" value="1"/>
</dbReference>
<dbReference type="GO" id="GO:0003677">
    <property type="term" value="F:DNA binding"/>
    <property type="evidence" value="ECO:0007669"/>
    <property type="project" value="UniProtKB-KW"/>
</dbReference>
<proteinExistence type="inferred from homology"/>
<evidence type="ECO:0000256" key="3">
    <source>
        <dbReference type="ARBA" id="ARBA00023125"/>
    </source>
</evidence>
<dbReference type="SUPFAM" id="SSF53850">
    <property type="entry name" value="Periplasmic binding protein-like II"/>
    <property type="match status" value="1"/>
</dbReference>
<dbReference type="GO" id="GO:0005829">
    <property type="term" value="C:cytosol"/>
    <property type="evidence" value="ECO:0007669"/>
    <property type="project" value="TreeGrafter"/>
</dbReference>
<keyword evidence="2" id="KW-0805">Transcription regulation</keyword>
<keyword evidence="8" id="KW-1185">Reference proteome</keyword>